<evidence type="ECO:0000256" key="1">
    <source>
        <dbReference type="ARBA" id="ARBA00022723"/>
    </source>
</evidence>
<dbReference type="Pfam" id="PF00385">
    <property type="entry name" value="Chromo"/>
    <property type="match status" value="1"/>
</dbReference>
<dbReference type="InterPro" id="IPR019787">
    <property type="entry name" value="Znf_PHD-finger"/>
</dbReference>
<dbReference type="EMBL" id="OIVN01001913">
    <property type="protein sequence ID" value="SPC98884.1"/>
    <property type="molecule type" value="Genomic_DNA"/>
</dbReference>
<dbReference type="InterPro" id="IPR019786">
    <property type="entry name" value="Zinc_finger_PHD-type_CS"/>
</dbReference>
<dbReference type="CDD" id="cd18660">
    <property type="entry name" value="CD1_tandem"/>
    <property type="match status" value="1"/>
</dbReference>
<dbReference type="SMART" id="SM00249">
    <property type="entry name" value="PHD"/>
    <property type="match status" value="1"/>
</dbReference>
<dbReference type="GO" id="GO:0008270">
    <property type="term" value="F:zinc ion binding"/>
    <property type="evidence" value="ECO:0007669"/>
    <property type="project" value="UniProtKB-KW"/>
</dbReference>
<dbReference type="AlphaFoldDB" id="A0A2N9GI73"/>
<sequence length="216" mass="24724">MSSLVERLRVRSDRKPIYNIDESDDDADLLPGKHGTTQEKFEKIVRTDAKDNSCQACGESGNLLCCETCTYAYHPKCLLPPLKAPLPGSWRCPECVSPLNDIEKILDCEMRPTVADDSDASKLGSKQIFVKQYLVKWKGLSYLHCTWVPEKEFHKAFKTNPRLKTKVNNFHRQMTSSNNSDEDFVAIRPEWTTVDRVLSCRPHFELNFNVAELELV</sequence>
<evidence type="ECO:0008006" key="11">
    <source>
        <dbReference type="Google" id="ProtNLM"/>
    </source>
</evidence>
<proteinExistence type="predicted"/>
<evidence type="ECO:0000256" key="3">
    <source>
        <dbReference type="ARBA" id="ARBA00022771"/>
    </source>
</evidence>
<keyword evidence="3 7" id="KW-0863">Zinc-finger</keyword>
<dbReference type="GO" id="GO:0003677">
    <property type="term" value="F:DNA binding"/>
    <property type="evidence" value="ECO:0007669"/>
    <property type="project" value="TreeGrafter"/>
</dbReference>
<dbReference type="GO" id="GO:0003682">
    <property type="term" value="F:chromatin binding"/>
    <property type="evidence" value="ECO:0007669"/>
    <property type="project" value="TreeGrafter"/>
</dbReference>
<evidence type="ECO:0000313" key="10">
    <source>
        <dbReference type="EMBL" id="SPC98884.1"/>
    </source>
</evidence>
<dbReference type="InterPro" id="IPR023780">
    <property type="entry name" value="Chromo_domain"/>
</dbReference>
<dbReference type="Pfam" id="PF00628">
    <property type="entry name" value="PHD"/>
    <property type="match status" value="1"/>
</dbReference>
<name>A0A2N9GI73_FAGSY</name>
<keyword evidence="5" id="KW-0067">ATP-binding</keyword>
<dbReference type="GO" id="GO:0140658">
    <property type="term" value="F:ATP-dependent chromatin remodeler activity"/>
    <property type="evidence" value="ECO:0007669"/>
    <property type="project" value="TreeGrafter"/>
</dbReference>
<dbReference type="InterPro" id="IPR000953">
    <property type="entry name" value="Chromo/chromo_shadow_dom"/>
</dbReference>
<accession>A0A2N9GI73</accession>
<dbReference type="Gene3D" id="3.30.40.10">
    <property type="entry name" value="Zinc/RING finger domain, C3HC4 (zinc finger)"/>
    <property type="match status" value="1"/>
</dbReference>
<protein>
    <recommendedName>
        <fullName evidence="11">PHD-type domain-containing protein</fullName>
    </recommendedName>
</protein>
<evidence type="ECO:0000256" key="6">
    <source>
        <dbReference type="ARBA" id="ARBA00023242"/>
    </source>
</evidence>
<gene>
    <name evidence="10" type="ORF">FSB_LOCUS26766</name>
</gene>
<dbReference type="GO" id="GO:0016887">
    <property type="term" value="F:ATP hydrolysis activity"/>
    <property type="evidence" value="ECO:0007669"/>
    <property type="project" value="TreeGrafter"/>
</dbReference>
<keyword evidence="2" id="KW-0547">Nucleotide-binding</keyword>
<evidence type="ECO:0000256" key="7">
    <source>
        <dbReference type="PROSITE-ProRule" id="PRU00146"/>
    </source>
</evidence>
<evidence type="ECO:0000256" key="4">
    <source>
        <dbReference type="ARBA" id="ARBA00022833"/>
    </source>
</evidence>
<keyword evidence="1" id="KW-0479">Metal-binding</keyword>
<evidence type="ECO:0000256" key="2">
    <source>
        <dbReference type="ARBA" id="ARBA00022741"/>
    </source>
</evidence>
<dbReference type="SMART" id="SM00298">
    <property type="entry name" value="CHROMO"/>
    <property type="match status" value="1"/>
</dbReference>
<dbReference type="InterPro" id="IPR016197">
    <property type="entry name" value="Chromo-like_dom_sf"/>
</dbReference>
<keyword evidence="6" id="KW-0539">Nucleus</keyword>
<feature type="domain" description="Chromo" evidence="8">
    <location>
        <begin position="100"/>
        <end position="182"/>
    </location>
</feature>
<dbReference type="PROSITE" id="PS01359">
    <property type="entry name" value="ZF_PHD_1"/>
    <property type="match status" value="1"/>
</dbReference>
<dbReference type="GO" id="GO:0042393">
    <property type="term" value="F:histone binding"/>
    <property type="evidence" value="ECO:0007669"/>
    <property type="project" value="TreeGrafter"/>
</dbReference>
<dbReference type="PANTHER" id="PTHR45623">
    <property type="entry name" value="CHROMODOMAIN-HELICASE-DNA-BINDING PROTEIN 3-RELATED-RELATED"/>
    <property type="match status" value="1"/>
</dbReference>
<reference evidence="10" key="1">
    <citation type="submission" date="2018-02" db="EMBL/GenBank/DDBJ databases">
        <authorList>
            <person name="Cohen D.B."/>
            <person name="Kent A.D."/>
        </authorList>
    </citation>
    <scope>NUCLEOTIDE SEQUENCE</scope>
</reference>
<evidence type="ECO:0000256" key="5">
    <source>
        <dbReference type="ARBA" id="ARBA00022840"/>
    </source>
</evidence>
<dbReference type="PANTHER" id="PTHR45623:SF17">
    <property type="entry name" value="CHROMODOMAIN-HELICASE-DNA-BINDING PROTEIN 3-RELATED"/>
    <property type="match status" value="1"/>
</dbReference>
<dbReference type="GO" id="GO:0005634">
    <property type="term" value="C:nucleus"/>
    <property type="evidence" value="ECO:0007669"/>
    <property type="project" value="TreeGrafter"/>
</dbReference>
<keyword evidence="4" id="KW-0862">Zinc</keyword>
<organism evidence="10">
    <name type="scientific">Fagus sylvatica</name>
    <name type="common">Beechnut</name>
    <dbReference type="NCBI Taxonomy" id="28930"/>
    <lineage>
        <taxon>Eukaryota</taxon>
        <taxon>Viridiplantae</taxon>
        <taxon>Streptophyta</taxon>
        <taxon>Embryophyta</taxon>
        <taxon>Tracheophyta</taxon>
        <taxon>Spermatophyta</taxon>
        <taxon>Magnoliopsida</taxon>
        <taxon>eudicotyledons</taxon>
        <taxon>Gunneridae</taxon>
        <taxon>Pentapetalae</taxon>
        <taxon>rosids</taxon>
        <taxon>fabids</taxon>
        <taxon>Fagales</taxon>
        <taxon>Fagaceae</taxon>
        <taxon>Fagus</taxon>
    </lineage>
</organism>
<evidence type="ECO:0000259" key="9">
    <source>
        <dbReference type="PROSITE" id="PS50016"/>
    </source>
</evidence>
<dbReference type="SUPFAM" id="SSF54160">
    <property type="entry name" value="Chromo domain-like"/>
    <property type="match status" value="1"/>
</dbReference>
<dbReference type="PROSITE" id="PS50013">
    <property type="entry name" value="CHROMO_2"/>
    <property type="match status" value="1"/>
</dbReference>
<dbReference type="InterPro" id="IPR013083">
    <property type="entry name" value="Znf_RING/FYVE/PHD"/>
</dbReference>
<dbReference type="Gene3D" id="2.40.50.40">
    <property type="match status" value="1"/>
</dbReference>
<dbReference type="GO" id="GO:0000785">
    <property type="term" value="C:chromatin"/>
    <property type="evidence" value="ECO:0007669"/>
    <property type="project" value="TreeGrafter"/>
</dbReference>
<feature type="domain" description="PHD-type" evidence="9">
    <location>
        <begin position="51"/>
        <end position="98"/>
    </location>
</feature>
<dbReference type="InterPro" id="IPR001965">
    <property type="entry name" value="Znf_PHD"/>
</dbReference>
<evidence type="ECO:0000259" key="8">
    <source>
        <dbReference type="PROSITE" id="PS50013"/>
    </source>
</evidence>
<dbReference type="GO" id="GO:0005524">
    <property type="term" value="F:ATP binding"/>
    <property type="evidence" value="ECO:0007669"/>
    <property type="project" value="UniProtKB-KW"/>
</dbReference>
<dbReference type="PROSITE" id="PS50016">
    <property type="entry name" value="ZF_PHD_2"/>
    <property type="match status" value="1"/>
</dbReference>